<evidence type="ECO:0000313" key="2">
    <source>
        <dbReference type="EMBL" id="SFR52908.1"/>
    </source>
</evidence>
<keyword evidence="3" id="KW-1185">Reference proteome</keyword>
<evidence type="ECO:0000313" key="3">
    <source>
        <dbReference type="Proteomes" id="UP000243250"/>
    </source>
</evidence>
<dbReference type="Proteomes" id="UP000243250">
    <property type="component" value="Unassembled WGS sequence"/>
</dbReference>
<feature type="domain" description="NurA" evidence="1">
    <location>
        <begin position="75"/>
        <end position="385"/>
    </location>
</feature>
<dbReference type="OrthoDB" id="190207at2157"/>
<dbReference type="AlphaFoldDB" id="A0A1I6HEV1"/>
<proteinExistence type="predicted"/>
<evidence type="ECO:0000259" key="1">
    <source>
        <dbReference type="SMART" id="SM00933"/>
    </source>
</evidence>
<sequence length="418" mass="47337">MTLDPVHVDGIADLATYLAKHVDDDEHVDLARTVWEQYLDPLYGPGGDVVLEPLGERRLRSVDIDDVALVERPFETVHGLDSGTINPTTFKNGIVLDVAQAAMASVPSDLDLHRHRSIVATTHANDTTLKLDEPWRRRDEGYCRWRIIHAPRVSRYAEGVVHALSLYLSESTHALEHAEAVDDLLVLDGPVYPKELLNWRNRDSELSELSREAKPKDIVGNYVRLVESFVERDVPLCGFVKNPASKHLVNAVRDRGMDAPWTDDTAFFTRLLERRAVGNRGTEGRDTSELTFTNWFVSRGGSDRAFSTDGDAYGVERELDDEQYEVAFFVLYDPRTDVLYRVESPTAFVRDDDVRRRLTTQILSSVAATRGPPEAVEKADELARISAREKIALRRKLEENLDSDAVRQYDDVRWAPEE</sequence>
<reference evidence="3" key="1">
    <citation type="submission" date="2016-10" db="EMBL/GenBank/DDBJ databases">
        <authorList>
            <person name="Varghese N."/>
            <person name="Submissions S."/>
        </authorList>
    </citation>
    <scope>NUCLEOTIDE SEQUENCE [LARGE SCALE GENOMIC DNA]</scope>
    <source>
        <strain evidence="3">CGMCC 1.8711</strain>
    </source>
</reference>
<organism evidence="2 3">
    <name type="scientific">Halogeometricum limi</name>
    <dbReference type="NCBI Taxonomy" id="555875"/>
    <lineage>
        <taxon>Archaea</taxon>
        <taxon>Methanobacteriati</taxon>
        <taxon>Methanobacteriota</taxon>
        <taxon>Stenosarchaea group</taxon>
        <taxon>Halobacteria</taxon>
        <taxon>Halobacteriales</taxon>
        <taxon>Haloferacaceae</taxon>
        <taxon>Halogeometricum</taxon>
    </lineage>
</organism>
<dbReference type="InterPro" id="IPR018977">
    <property type="entry name" value="NurA_domain"/>
</dbReference>
<dbReference type="Pfam" id="PF09376">
    <property type="entry name" value="NurA"/>
    <property type="match status" value="1"/>
</dbReference>
<name>A0A1I6HEV1_9EURY</name>
<dbReference type="RefSeq" id="WP_089880468.1">
    <property type="nucleotide sequence ID" value="NZ_FOYS01000003.1"/>
</dbReference>
<dbReference type="EMBL" id="FOYS01000003">
    <property type="protein sequence ID" value="SFR52908.1"/>
    <property type="molecule type" value="Genomic_DNA"/>
</dbReference>
<gene>
    <name evidence="2" type="ORF">SAMN04488124_2147</name>
</gene>
<protein>
    <submittedName>
        <fullName evidence="2">NurA domain-containing protein</fullName>
    </submittedName>
</protein>
<accession>A0A1I6HEV1</accession>
<dbReference type="SMART" id="SM00933">
    <property type="entry name" value="NurA"/>
    <property type="match status" value="1"/>
</dbReference>